<accession>A0AAW9DT30</accession>
<dbReference type="FunFam" id="3.40.50.720:FF:000213">
    <property type="entry name" value="Putative 2-hydroxyacid dehydrogenase"/>
    <property type="match status" value="1"/>
</dbReference>
<evidence type="ECO:0000256" key="4">
    <source>
        <dbReference type="RuleBase" id="RU003719"/>
    </source>
</evidence>
<dbReference type="GO" id="GO:0016618">
    <property type="term" value="F:hydroxypyruvate reductase [NAD(P)H] activity"/>
    <property type="evidence" value="ECO:0007669"/>
    <property type="project" value="TreeGrafter"/>
</dbReference>
<dbReference type="GO" id="GO:0005829">
    <property type="term" value="C:cytosol"/>
    <property type="evidence" value="ECO:0007669"/>
    <property type="project" value="TreeGrafter"/>
</dbReference>
<dbReference type="Gene3D" id="3.40.50.720">
    <property type="entry name" value="NAD(P)-binding Rossmann-like Domain"/>
    <property type="match status" value="2"/>
</dbReference>
<dbReference type="Proteomes" id="UP001279553">
    <property type="component" value="Unassembled WGS sequence"/>
</dbReference>
<keyword evidence="8" id="KW-1185">Reference proteome</keyword>
<dbReference type="InterPro" id="IPR036291">
    <property type="entry name" value="NAD(P)-bd_dom_sf"/>
</dbReference>
<gene>
    <name evidence="7" type="ORF">SIL87_15785</name>
</gene>
<dbReference type="PANTHER" id="PTHR10996">
    <property type="entry name" value="2-HYDROXYACID DEHYDROGENASE-RELATED"/>
    <property type="match status" value="1"/>
</dbReference>
<dbReference type="SUPFAM" id="SSF52283">
    <property type="entry name" value="Formate/glycerate dehydrogenase catalytic domain-like"/>
    <property type="match status" value="1"/>
</dbReference>
<sequence>MNPRAKLLSLGTLMPVIDQALEARFEVLREGPAGDLDAVIAAHGGEIRAIVTRGQRRTDAALIGRLPKLELIANFGVGYDTVEVEAAAAQGVVVTNTPDVLNDEMGDFTVGLLLATVRQLPLAERHLRGGHWQKGAFPLGPSLRGRRIGIAGMGRIGRVIAHRLSGFDLPISYHARNRVPNIDFAYHPDLVGLARAVDVLIVVLPGGETTRHAVNAEVLAALGADGVLINVARGSVVDEEALIAALRDGTILAAGLDVFAAEPHVPDELGAMDNVVLVPHIGTATHHTRGLMADLLIRNVMLWFDGAGPVTPVAETPVVRRG</sequence>
<evidence type="ECO:0000313" key="8">
    <source>
        <dbReference type="Proteomes" id="UP001279553"/>
    </source>
</evidence>
<dbReference type="PANTHER" id="PTHR10996:SF178">
    <property type="entry name" value="2-HYDROXYACID DEHYDROGENASE YGL185C-RELATED"/>
    <property type="match status" value="1"/>
</dbReference>
<dbReference type="EMBL" id="JAWXYB010000018">
    <property type="protein sequence ID" value="MDX5932218.1"/>
    <property type="molecule type" value="Genomic_DNA"/>
</dbReference>
<name>A0AAW9DT30_ACIAO</name>
<dbReference type="AlphaFoldDB" id="A0AAW9DT30"/>
<reference evidence="7 8" key="1">
    <citation type="submission" date="2023-11" db="EMBL/GenBank/DDBJ databases">
        <title>MicrobeMod: A computational toolkit for identifying prokaryotic methylation and restriction-modification with nanopore sequencing.</title>
        <authorList>
            <person name="Crits-Christoph A."/>
            <person name="Kang S.C."/>
            <person name="Lee H."/>
            <person name="Ostrov N."/>
        </authorList>
    </citation>
    <scope>NUCLEOTIDE SEQUENCE [LARGE SCALE GENOMIC DNA]</scope>
    <source>
        <strain evidence="7 8">DSMZ 700</strain>
    </source>
</reference>
<feature type="domain" description="D-isomer specific 2-hydroxyacid dehydrogenase catalytic" evidence="5">
    <location>
        <begin position="40"/>
        <end position="313"/>
    </location>
</feature>
<dbReference type="Pfam" id="PF02826">
    <property type="entry name" value="2-Hacid_dh_C"/>
    <property type="match status" value="1"/>
</dbReference>
<dbReference type="InterPro" id="IPR050223">
    <property type="entry name" value="D-isomer_2-hydroxyacid_DH"/>
</dbReference>
<comment type="similarity">
    <text evidence="4">Belongs to the D-isomer specific 2-hydroxyacid dehydrogenase family.</text>
</comment>
<organism evidence="7 8">
    <name type="scientific">Acidiphilium acidophilum</name>
    <name type="common">Thiobacillus acidophilus</name>
    <dbReference type="NCBI Taxonomy" id="76588"/>
    <lineage>
        <taxon>Bacteria</taxon>
        <taxon>Pseudomonadati</taxon>
        <taxon>Pseudomonadota</taxon>
        <taxon>Alphaproteobacteria</taxon>
        <taxon>Acetobacterales</taxon>
        <taxon>Acidocellaceae</taxon>
        <taxon>Acidiphilium</taxon>
    </lineage>
</organism>
<dbReference type="GO" id="GO:0051287">
    <property type="term" value="F:NAD binding"/>
    <property type="evidence" value="ECO:0007669"/>
    <property type="project" value="InterPro"/>
</dbReference>
<dbReference type="InterPro" id="IPR006139">
    <property type="entry name" value="D-isomer_2_OHA_DH_cat_dom"/>
</dbReference>
<comment type="caution">
    <text evidence="7">The sequence shown here is derived from an EMBL/GenBank/DDBJ whole genome shotgun (WGS) entry which is preliminary data.</text>
</comment>
<protein>
    <submittedName>
        <fullName evidence="7">2-hydroxyacid dehydrogenase</fullName>
    </submittedName>
</protein>
<evidence type="ECO:0000256" key="3">
    <source>
        <dbReference type="ARBA" id="ARBA00023027"/>
    </source>
</evidence>
<dbReference type="Pfam" id="PF00389">
    <property type="entry name" value="2-Hacid_dh"/>
    <property type="match status" value="1"/>
</dbReference>
<dbReference type="CDD" id="cd12156">
    <property type="entry name" value="HPPR"/>
    <property type="match status" value="1"/>
</dbReference>
<feature type="domain" description="D-isomer specific 2-hydroxyacid dehydrogenase NAD-binding" evidence="6">
    <location>
        <begin position="110"/>
        <end position="282"/>
    </location>
</feature>
<evidence type="ECO:0000313" key="7">
    <source>
        <dbReference type="EMBL" id="MDX5932218.1"/>
    </source>
</evidence>
<dbReference type="InterPro" id="IPR006140">
    <property type="entry name" value="D-isomer_DH_NAD-bd"/>
</dbReference>
<dbReference type="SUPFAM" id="SSF51735">
    <property type="entry name" value="NAD(P)-binding Rossmann-fold domains"/>
    <property type="match status" value="1"/>
</dbReference>
<keyword evidence="2 4" id="KW-0560">Oxidoreductase</keyword>
<evidence type="ECO:0000259" key="5">
    <source>
        <dbReference type="Pfam" id="PF00389"/>
    </source>
</evidence>
<keyword evidence="1" id="KW-0521">NADP</keyword>
<dbReference type="GO" id="GO:0030267">
    <property type="term" value="F:glyoxylate reductase (NADPH) activity"/>
    <property type="evidence" value="ECO:0007669"/>
    <property type="project" value="TreeGrafter"/>
</dbReference>
<evidence type="ECO:0000256" key="1">
    <source>
        <dbReference type="ARBA" id="ARBA00022857"/>
    </source>
</evidence>
<keyword evidence="3" id="KW-0520">NAD</keyword>
<evidence type="ECO:0000256" key="2">
    <source>
        <dbReference type="ARBA" id="ARBA00023002"/>
    </source>
</evidence>
<proteinExistence type="inferred from homology"/>
<dbReference type="RefSeq" id="WP_319615062.1">
    <property type="nucleotide sequence ID" value="NZ_JAWXYB010000018.1"/>
</dbReference>
<evidence type="ECO:0000259" key="6">
    <source>
        <dbReference type="Pfam" id="PF02826"/>
    </source>
</evidence>